<sequence length="134" mass="14173">MIEGGCNCGKIRYSSEAKPIAVAQCHCRNCQRQSGSAFSVNLLFPAATLLVSGEPAAYEDTDTESGNAVVRKFCSTCGSPLFSETRSNPALIIVKAGTLDNPGAFKPGISVWTDSQMPWVELPAGQTTFPRNAG</sequence>
<comment type="caution">
    <text evidence="6">The sequence shown here is derived from an EMBL/GenBank/DDBJ whole genome shotgun (WGS) entry which is preliminary data.</text>
</comment>
<comment type="similarity">
    <text evidence="1">Belongs to the Gfa family.</text>
</comment>
<evidence type="ECO:0000256" key="2">
    <source>
        <dbReference type="ARBA" id="ARBA00022723"/>
    </source>
</evidence>
<keyword evidence="4" id="KW-0456">Lyase</keyword>
<dbReference type="OrthoDB" id="7186766at2"/>
<name>A0A7W7ETM6_9SPHN</name>
<dbReference type="InterPro" id="IPR006913">
    <property type="entry name" value="CENP-V/GFA"/>
</dbReference>
<evidence type="ECO:0000256" key="4">
    <source>
        <dbReference type="ARBA" id="ARBA00023239"/>
    </source>
</evidence>
<dbReference type="Gene3D" id="3.90.1590.10">
    <property type="entry name" value="glutathione-dependent formaldehyde- activating enzyme (gfa)"/>
    <property type="match status" value="1"/>
</dbReference>
<feature type="domain" description="CENP-V/GFA" evidence="5">
    <location>
        <begin position="2"/>
        <end position="113"/>
    </location>
</feature>
<dbReference type="PROSITE" id="PS51891">
    <property type="entry name" value="CENP_V_GFA"/>
    <property type="match status" value="1"/>
</dbReference>
<dbReference type="Pfam" id="PF04828">
    <property type="entry name" value="GFA"/>
    <property type="match status" value="1"/>
</dbReference>
<evidence type="ECO:0000313" key="7">
    <source>
        <dbReference type="Proteomes" id="UP000538566"/>
    </source>
</evidence>
<gene>
    <name evidence="6" type="ORF">GGR37_001295</name>
</gene>
<evidence type="ECO:0000313" key="6">
    <source>
        <dbReference type="EMBL" id="MBB4613036.1"/>
    </source>
</evidence>
<dbReference type="AlphaFoldDB" id="A0A7W7ETM6"/>
<keyword evidence="3" id="KW-0862">Zinc</keyword>
<proteinExistence type="inferred from homology"/>
<dbReference type="InterPro" id="IPR011057">
    <property type="entry name" value="Mss4-like_sf"/>
</dbReference>
<accession>A0A7W7ETM6</accession>
<dbReference type="PANTHER" id="PTHR33337:SF40">
    <property type="entry name" value="CENP-V_GFA DOMAIN-CONTAINING PROTEIN-RELATED"/>
    <property type="match status" value="1"/>
</dbReference>
<dbReference type="PANTHER" id="PTHR33337">
    <property type="entry name" value="GFA DOMAIN-CONTAINING PROTEIN"/>
    <property type="match status" value="1"/>
</dbReference>
<evidence type="ECO:0000259" key="5">
    <source>
        <dbReference type="PROSITE" id="PS51891"/>
    </source>
</evidence>
<dbReference type="Proteomes" id="UP000538566">
    <property type="component" value="Unassembled WGS sequence"/>
</dbReference>
<evidence type="ECO:0000256" key="1">
    <source>
        <dbReference type="ARBA" id="ARBA00005495"/>
    </source>
</evidence>
<dbReference type="RefSeq" id="WP_144905192.1">
    <property type="nucleotide sequence ID" value="NZ_JACHOA010000002.1"/>
</dbReference>
<dbReference type="EMBL" id="JACHOA010000002">
    <property type="protein sequence ID" value="MBB4613036.1"/>
    <property type="molecule type" value="Genomic_DNA"/>
</dbReference>
<protein>
    <recommendedName>
        <fullName evidence="5">CENP-V/GFA domain-containing protein</fullName>
    </recommendedName>
</protein>
<reference evidence="6 7" key="1">
    <citation type="submission" date="2020-08" db="EMBL/GenBank/DDBJ databases">
        <title>Genomic Encyclopedia of Type Strains, Phase IV (KMG-IV): sequencing the most valuable type-strain genomes for metagenomic binning, comparative biology and taxonomic classification.</title>
        <authorList>
            <person name="Goeker M."/>
        </authorList>
    </citation>
    <scope>NUCLEOTIDE SEQUENCE [LARGE SCALE GENOMIC DNA]</scope>
    <source>
        <strain evidence="6 7">DSM 17507</strain>
    </source>
</reference>
<dbReference type="SUPFAM" id="SSF51316">
    <property type="entry name" value="Mss4-like"/>
    <property type="match status" value="1"/>
</dbReference>
<organism evidence="6 7">
    <name type="scientific">Novosphingobium taihuense</name>
    <dbReference type="NCBI Taxonomy" id="260085"/>
    <lineage>
        <taxon>Bacteria</taxon>
        <taxon>Pseudomonadati</taxon>
        <taxon>Pseudomonadota</taxon>
        <taxon>Alphaproteobacteria</taxon>
        <taxon>Sphingomonadales</taxon>
        <taxon>Sphingomonadaceae</taxon>
        <taxon>Novosphingobium</taxon>
    </lineage>
</organism>
<dbReference type="GO" id="GO:0016846">
    <property type="term" value="F:carbon-sulfur lyase activity"/>
    <property type="evidence" value="ECO:0007669"/>
    <property type="project" value="InterPro"/>
</dbReference>
<keyword evidence="7" id="KW-1185">Reference proteome</keyword>
<dbReference type="GO" id="GO:0046872">
    <property type="term" value="F:metal ion binding"/>
    <property type="evidence" value="ECO:0007669"/>
    <property type="project" value="UniProtKB-KW"/>
</dbReference>
<keyword evidence="2" id="KW-0479">Metal-binding</keyword>
<evidence type="ECO:0000256" key="3">
    <source>
        <dbReference type="ARBA" id="ARBA00022833"/>
    </source>
</evidence>